<dbReference type="InterPro" id="IPR013766">
    <property type="entry name" value="Thioredoxin_domain"/>
</dbReference>
<comment type="caution">
    <text evidence="2">The sequence shown here is derived from an EMBL/GenBank/DDBJ whole genome shotgun (WGS) entry which is preliminary data.</text>
</comment>
<protein>
    <submittedName>
        <fullName evidence="2">NXNL1 protein</fullName>
    </submittedName>
</protein>
<dbReference type="Proteomes" id="UP000538817">
    <property type="component" value="Unassembled WGS sequence"/>
</dbReference>
<dbReference type="AlphaFoldDB" id="A0A7K7AA10"/>
<sequence>MAALFAGRVLVANNSARDELDTERELARCLDNKVLLLYFAAAACPRCRAFSPLLRDFYVRLTDEFYVERASQLVLVYVSRDDTEEKQSRFLKSMPKRWLSLPFEDDFKRELAERFAVAAVPAVVVLAPDGRLIAANAVEEIRRAGPACFRNWQEAAALVDRNFLAAEDFDEVARRSLTDPVRRLKYKLGKKTRDEEEEEGGSAAR</sequence>
<organism evidence="2 3">
    <name type="scientific">Nothoprocta pentlandii</name>
    <dbReference type="NCBI Taxonomy" id="2585814"/>
    <lineage>
        <taxon>Eukaryota</taxon>
        <taxon>Metazoa</taxon>
        <taxon>Chordata</taxon>
        <taxon>Craniata</taxon>
        <taxon>Vertebrata</taxon>
        <taxon>Euteleostomi</taxon>
        <taxon>Archelosauria</taxon>
        <taxon>Archosauria</taxon>
        <taxon>Dinosauria</taxon>
        <taxon>Saurischia</taxon>
        <taxon>Theropoda</taxon>
        <taxon>Coelurosauria</taxon>
        <taxon>Aves</taxon>
        <taxon>Palaeognathae</taxon>
        <taxon>Tinamiformes</taxon>
        <taxon>Tinamidae</taxon>
        <taxon>Nothoprocta</taxon>
    </lineage>
</organism>
<dbReference type="GO" id="GO:0005739">
    <property type="term" value="C:mitochondrion"/>
    <property type="evidence" value="ECO:0007669"/>
    <property type="project" value="TreeGrafter"/>
</dbReference>
<dbReference type="InterPro" id="IPR036249">
    <property type="entry name" value="Thioredoxin-like_sf"/>
</dbReference>
<feature type="domain" description="Thioredoxin" evidence="1">
    <location>
        <begin position="1"/>
        <end position="158"/>
    </location>
</feature>
<dbReference type="PROSITE" id="PS51352">
    <property type="entry name" value="THIOREDOXIN_2"/>
    <property type="match status" value="1"/>
</dbReference>
<keyword evidence="3" id="KW-1185">Reference proteome</keyword>
<dbReference type="InterPro" id="IPR029520">
    <property type="entry name" value="RdCVF"/>
</dbReference>
<name>A0A7K7AA10_9AVES</name>
<gene>
    <name evidence="2" type="primary">Nxnl1</name>
    <name evidence="2" type="ORF">NOTPEN_R13587</name>
</gene>
<dbReference type="PANTHER" id="PTHR47109:SF1">
    <property type="entry name" value="NUCLEOREDOXIN-LIKE PROTEIN 1"/>
    <property type="match status" value="1"/>
</dbReference>
<dbReference type="GO" id="GO:0045494">
    <property type="term" value="P:photoreceptor cell maintenance"/>
    <property type="evidence" value="ECO:0007669"/>
    <property type="project" value="InterPro"/>
</dbReference>
<dbReference type="SUPFAM" id="SSF52833">
    <property type="entry name" value="Thioredoxin-like"/>
    <property type="match status" value="1"/>
</dbReference>
<evidence type="ECO:0000313" key="3">
    <source>
        <dbReference type="Proteomes" id="UP000538817"/>
    </source>
</evidence>
<feature type="non-terminal residue" evidence="2">
    <location>
        <position position="205"/>
    </location>
</feature>
<dbReference type="PANTHER" id="PTHR47109">
    <property type="entry name" value="NUCLEOREDOXIN-LIKE PROTEIN 1"/>
    <property type="match status" value="1"/>
</dbReference>
<evidence type="ECO:0000313" key="2">
    <source>
        <dbReference type="EMBL" id="NWX92972.1"/>
    </source>
</evidence>
<proteinExistence type="predicted"/>
<accession>A0A7K7AA10</accession>
<dbReference type="Gene3D" id="3.40.30.10">
    <property type="entry name" value="Glutaredoxin"/>
    <property type="match status" value="1"/>
</dbReference>
<reference evidence="2 3" key="1">
    <citation type="submission" date="2019-09" db="EMBL/GenBank/DDBJ databases">
        <title>Bird 10,000 Genomes (B10K) Project - Family phase.</title>
        <authorList>
            <person name="Zhang G."/>
        </authorList>
    </citation>
    <scope>NUCLEOTIDE SEQUENCE [LARGE SCALE GENOMIC DNA]</scope>
    <source>
        <strain evidence="2">B10K-MSB-04</strain>
    </source>
</reference>
<evidence type="ECO:0000259" key="1">
    <source>
        <dbReference type="PROSITE" id="PS51352"/>
    </source>
</evidence>
<feature type="non-terminal residue" evidence="2">
    <location>
        <position position="1"/>
    </location>
</feature>
<dbReference type="EMBL" id="VZSG01001238">
    <property type="protein sequence ID" value="NWX92972.1"/>
    <property type="molecule type" value="Genomic_DNA"/>
</dbReference>
<dbReference type="Pfam" id="PF13905">
    <property type="entry name" value="Thioredoxin_8"/>
    <property type="match status" value="1"/>
</dbReference>
<dbReference type="InterPro" id="IPR012336">
    <property type="entry name" value="Thioredoxin-like_fold"/>
</dbReference>